<dbReference type="InterPro" id="IPR004182">
    <property type="entry name" value="GRAM"/>
</dbReference>
<sequence>MSSAPHSSVPQVGKLVNVIPVGLKEAALDSPTFRSTTLHFFDQIDYVEKWLEGYMKATGKLTSELSTLEAITNSFVFHINSPLNVSEAILDHDYCLFAVKKYGESVKDFWSGVVSTLKKCDSLVNDPIRSFVQGDLRAFKETRRILDQTQKQYDHLQARYAAQTKSKEPSSLREDAFQLHEARKAYLKASMDFCIQSPQLKVTLEKLLVQISFGQWRELKVTGDNSLSLFAKHGKDMERIKGWTQEMEISEKSSRREIMAARKQIEDAAEYAARPSRELDDYSVSTVPYLGSQGTASLTKMAKDHTFSPEKQGWLSLRILTGKPTRTVWVRRWAFLKNGIFGCLVQGSRTGGVEESERIGVLLCSIRPAFQEERRFCFEVKTKSNTIMLQAETQKELTEWIGSFEAAKRKALENPSQEFLPSTKASPQDPAFAISQPPAPEFTADISDSLTPNANDEHVGSERSATLPVDRDVLAVRNSGEFAHARCSTAFDRDGDGARDHTPRIMQKFDIHRKGNTASHTGNASPQRGSGIAGLLSGSNPLIPSASGNNAENENMNAKIVGAFPLRDVPSTTLAPATLVSPPTPTNMSRAAVSVSVERGIGLGLSDSTGNVPSGMMANLWGTSNWALINRLEREACPPQPASGTDEPKTFDGISKDPSTPTIHSPLSRHRQTISLGDTGSFHDKPQPTRHEYPNYYPSLLKPQDAQFRLLFPEVPKDEPLVLVFRATFSPSDQHDFPGRVYTTTKNLYFYSNYFGLVLTSSANLCSISEVTAASGRDCDFLYLHIIPEKGSDIPGRLTIKTFLEPLKLLRRRLNFLVNNATSEEPASLETVLKTLIRMEHEGPTRRASVESWDDVNLSTSTEAMSGSGIRKPEKLLKLGLYVEKGLDIGKGDSRNNADGVRFRLPLQPVEYIPQGQLHPTAEKYFDVGPKALFHVIFGDKSPVWQFLQLQRRAQNIEQSVWSNAETAYMRRHFGYQIEVADFFGRPNLTHVSDYQIVDVLNDHLCYVVTDKRTPWHLPFKGQFQLVSKVVITHVAKSRCKLALFTKVEWLSEPYLFKSVIEREAMKDLEQDALDLIDLASDQVKKLGHHHMTKKAISIFGNIGQEAQAFKLTSDSLALNPRSQLRRQLRQSGLLPLLLETSGSFLQSAVSTLLIWFWAVLRWIWKTFKANQVILSLLICSAILNGFHSYRDTFDWWHERNAGNFMARLGVRPNTVLTKAVYIKDIDDAIINVGGFNLSNSSSCFSVFQESNLYATNEGGLVPADAAKRGNSVAYRLQRTRQRLGTYRHDLLVALKVINSIEKEVIRAEWERWIQQETRRCHMVDNMLNNRGTKPDKDRADDVKQRFSGREDDIENWYKDYCLSCEQEQKRILDISG</sequence>
<keyword evidence="5" id="KW-0472">Membrane</keyword>
<dbReference type="FunFam" id="2.30.29.30:FF:000349">
    <property type="entry name" value="Transcription factor SipA3"/>
    <property type="match status" value="1"/>
</dbReference>
<organism evidence="10 11">
    <name type="scientific">Coccidioides immitis RMSCC 2394</name>
    <dbReference type="NCBI Taxonomy" id="404692"/>
    <lineage>
        <taxon>Eukaryota</taxon>
        <taxon>Fungi</taxon>
        <taxon>Dikarya</taxon>
        <taxon>Ascomycota</taxon>
        <taxon>Pezizomycotina</taxon>
        <taxon>Eurotiomycetes</taxon>
        <taxon>Eurotiomycetidae</taxon>
        <taxon>Onygenales</taxon>
        <taxon>Onygenaceae</taxon>
        <taxon>Coccidioides</taxon>
    </lineage>
</organism>
<protein>
    <submittedName>
        <fullName evidence="10">SipA3</fullName>
    </submittedName>
</protein>
<dbReference type="SMART" id="SM00233">
    <property type="entry name" value="PH"/>
    <property type="match status" value="1"/>
</dbReference>
<keyword evidence="3" id="KW-0812">Transmembrane</keyword>
<dbReference type="Proteomes" id="UP000054565">
    <property type="component" value="Unassembled WGS sequence"/>
</dbReference>
<evidence type="ECO:0000256" key="5">
    <source>
        <dbReference type="ARBA" id="ARBA00023136"/>
    </source>
</evidence>
<evidence type="ECO:0000259" key="9">
    <source>
        <dbReference type="PROSITE" id="PS51778"/>
    </source>
</evidence>
<dbReference type="PROSITE" id="PS50003">
    <property type="entry name" value="PH_DOMAIN"/>
    <property type="match status" value="1"/>
</dbReference>
<dbReference type="InterPro" id="IPR001849">
    <property type="entry name" value="PH_domain"/>
</dbReference>
<dbReference type="SMART" id="SM00568">
    <property type="entry name" value="GRAM"/>
    <property type="match status" value="1"/>
</dbReference>
<evidence type="ECO:0000256" key="7">
    <source>
        <dbReference type="SAM" id="MobiDB-lite"/>
    </source>
</evidence>
<feature type="compositionally biased region" description="Polar residues" evidence="7">
    <location>
        <begin position="415"/>
        <end position="426"/>
    </location>
</feature>
<dbReference type="EMBL" id="DS028097">
    <property type="protein sequence ID" value="KMP08180.1"/>
    <property type="molecule type" value="Genomic_DNA"/>
</dbReference>
<evidence type="ECO:0000259" key="8">
    <source>
        <dbReference type="PROSITE" id="PS50003"/>
    </source>
</evidence>
<dbReference type="GO" id="GO:0016020">
    <property type="term" value="C:membrane"/>
    <property type="evidence" value="ECO:0007669"/>
    <property type="project" value="UniProtKB-SubCell"/>
</dbReference>
<keyword evidence="4" id="KW-1133">Transmembrane helix</keyword>
<dbReference type="InterPro" id="IPR042067">
    <property type="entry name" value="Sip3_PH"/>
</dbReference>
<dbReference type="Pfam" id="PF00169">
    <property type="entry name" value="PH"/>
    <property type="match status" value="1"/>
</dbReference>
<dbReference type="InterPro" id="IPR004148">
    <property type="entry name" value="BAR_dom"/>
</dbReference>
<dbReference type="InterPro" id="IPR011993">
    <property type="entry name" value="PH-like_dom_sf"/>
</dbReference>
<dbReference type="CDD" id="cd07609">
    <property type="entry name" value="BAR_SIP3_fungi"/>
    <property type="match status" value="1"/>
</dbReference>
<evidence type="ECO:0000256" key="4">
    <source>
        <dbReference type="ARBA" id="ARBA00022989"/>
    </source>
</evidence>
<dbReference type="CDD" id="cd13280">
    <property type="entry name" value="PH_SIP3"/>
    <property type="match status" value="1"/>
</dbReference>
<gene>
    <name evidence="10" type="ORF">CIRG_07861</name>
</gene>
<feature type="compositionally biased region" description="Basic and acidic residues" evidence="7">
    <location>
        <begin position="681"/>
        <end position="693"/>
    </location>
</feature>
<comment type="similarity">
    <text evidence="2">Belongs to the YSP2 family.</text>
</comment>
<proteinExistence type="inferred from homology"/>
<evidence type="ECO:0000256" key="1">
    <source>
        <dbReference type="ARBA" id="ARBA00004167"/>
    </source>
</evidence>
<dbReference type="PROSITE" id="PS51778">
    <property type="entry name" value="VAST"/>
    <property type="match status" value="1"/>
</dbReference>
<comment type="subcellular location">
    <subcellularLocation>
        <location evidence="1">Membrane</location>
        <topology evidence="1">Single-pass membrane protein</topology>
    </subcellularLocation>
</comment>
<dbReference type="GO" id="GO:0005737">
    <property type="term" value="C:cytoplasm"/>
    <property type="evidence" value="ECO:0007669"/>
    <property type="project" value="InterPro"/>
</dbReference>
<dbReference type="SUPFAM" id="SSF50729">
    <property type="entry name" value="PH domain-like"/>
    <property type="match status" value="1"/>
</dbReference>
<feature type="domain" description="PH" evidence="8">
    <location>
        <begin position="308"/>
        <end position="409"/>
    </location>
</feature>
<dbReference type="STRING" id="404692.A0A0J6YKI0"/>
<dbReference type="OrthoDB" id="10070851at2759"/>
<feature type="region of interest" description="Disordered" evidence="7">
    <location>
        <begin position="636"/>
        <end position="696"/>
    </location>
</feature>
<feature type="coiled-coil region" evidence="6">
    <location>
        <begin position="139"/>
        <end position="166"/>
    </location>
</feature>
<accession>A0A0J6YKI0</accession>
<keyword evidence="6" id="KW-0175">Coiled coil</keyword>
<dbReference type="Pfam" id="PF16746">
    <property type="entry name" value="BAR_3"/>
    <property type="match status" value="1"/>
</dbReference>
<feature type="domain" description="VASt" evidence="9">
    <location>
        <begin position="917"/>
        <end position="1088"/>
    </location>
</feature>
<evidence type="ECO:0000256" key="6">
    <source>
        <dbReference type="SAM" id="Coils"/>
    </source>
</evidence>
<evidence type="ECO:0000256" key="2">
    <source>
        <dbReference type="ARBA" id="ARBA00006582"/>
    </source>
</evidence>
<dbReference type="Gene3D" id="1.20.1270.60">
    <property type="entry name" value="Arfaptin homology (AH) domain/BAR domain"/>
    <property type="match status" value="1"/>
</dbReference>
<dbReference type="Gene3D" id="2.30.29.30">
    <property type="entry name" value="Pleckstrin-homology domain (PH domain)/Phosphotyrosine-binding domain (PTB)"/>
    <property type="match status" value="1"/>
</dbReference>
<dbReference type="FunFam" id="1.20.1270.60:FF:000079">
    <property type="entry name" value="Transcription factor SipA3"/>
    <property type="match status" value="1"/>
</dbReference>
<evidence type="ECO:0000313" key="11">
    <source>
        <dbReference type="Proteomes" id="UP000054565"/>
    </source>
</evidence>
<evidence type="ECO:0000313" key="10">
    <source>
        <dbReference type="EMBL" id="KMP08180.1"/>
    </source>
</evidence>
<dbReference type="PANTHER" id="PTHR14248">
    <property type="entry name" value="CYCLIN Y, ISOFORM A"/>
    <property type="match status" value="1"/>
</dbReference>
<dbReference type="InterPro" id="IPR027267">
    <property type="entry name" value="AH/BAR_dom_sf"/>
</dbReference>
<dbReference type="InterPro" id="IPR039463">
    <property type="entry name" value="Sip3/Lam1_BAR"/>
</dbReference>
<feature type="compositionally biased region" description="Polar residues" evidence="7">
    <location>
        <begin position="516"/>
        <end position="528"/>
    </location>
</feature>
<dbReference type="Pfam" id="PF16016">
    <property type="entry name" value="VASt"/>
    <property type="match status" value="1"/>
</dbReference>
<dbReference type="InterPro" id="IPR031968">
    <property type="entry name" value="VASt"/>
</dbReference>
<feature type="region of interest" description="Disordered" evidence="7">
    <location>
        <begin position="508"/>
        <end position="533"/>
    </location>
</feature>
<reference evidence="11" key="1">
    <citation type="journal article" date="2010" name="Genome Res.">
        <title>Population genomic sequencing of Coccidioides fungi reveals recent hybridization and transposon control.</title>
        <authorList>
            <person name="Neafsey D.E."/>
            <person name="Barker B.M."/>
            <person name="Sharpton T.J."/>
            <person name="Stajich J.E."/>
            <person name="Park D.J."/>
            <person name="Whiston E."/>
            <person name="Hung C.-Y."/>
            <person name="McMahan C."/>
            <person name="White J."/>
            <person name="Sykes S."/>
            <person name="Heiman D."/>
            <person name="Young S."/>
            <person name="Zeng Q."/>
            <person name="Abouelleil A."/>
            <person name="Aftuck L."/>
            <person name="Bessette D."/>
            <person name="Brown A."/>
            <person name="FitzGerald M."/>
            <person name="Lui A."/>
            <person name="Macdonald J.P."/>
            <person name="Priest M."/>
            <person name="Orbach M.J."/>
            <person name="Galgiani J.N."/>
            <person name="Kirkland T.N."/>
            <person name="Cole G.T."/>
            <person name="Birren B.W."/>
            <person name="Henn M.R."/>
            <person name="Taylor J.W."/>
            <person name="Rounsley S.D."/>
        </authorList>
    </citation>
    <scope>NUCLEOTIDE SEQUENCE [LARGE SCALE GENOMIC DNA]</scope>
    <source>
        <strain evidence="11">RMSCC 2394</strain>
    </source>
</reference>
<evidence type="ECO:0000256" key="3">
    <source>
        <dbReference type="ARBA" id="ARBA00022692"/>
    </source>
</evidence>
<dbReference type="SUPFAM" id="SSF103657">
    <property type="entry name" value="BAR/IMD domain-like"/>
    <property type="match status" value="1"/>
</dbReference>
<name>A0A0J6YKI0_COCIT</name>
<feature type="region of interest" description="Disordered" evidence="7">
    <location>
        <begin position="415"/>
        <end position="466"/>
    </location>
</feature>